<protein>
    <recommendedName>
        <fullName evidence="1">F-box domain-containing protein</fullName>
    </recommendedName>
</protein>
<reference evidence="2 3" key="1">
    <citation type="submission" date="2024-04" db="EMBL/GenBank/DDBJ databases">
        <authorList>
            <person name="Fracassetti M."/>
        </authorList>
    </citation>
    <scope>NUCLEOTIDE SEQUENCE [LARGE SCALE GENOMIC DNA]</scope>
</reference>
<dbReference type="InterPro" id="IPR001810">
    <property type="entry name" value="F-box_dom"/>
</dbReference>
<dbReference type="AlphaFoldDB" id="A0AAV2DG49"/>
<accession>A0AAV2DG49</accession>
<dbReference type="PANTHER" id="PTHR24414:SF44">
    <property type="entry name" value="F-BOX DOMAIN-CONTAINING PROTEIN"/>
    <property type="match status" value="1"/>
</dbReference>
<dbReference type="SUPFAM" id="SSF117281">
    <property type="entry name" value="Kelch motif"/>
    <property type="match status" value="1"/>
</dbReference>
<dbReference type="InterPro" id="IPR015915">
    <property type="entry name" value="Kelch-typ_b-propeller"/>
</dbReference>
<evidence type="ECO:0000313" key="2">
    <source>
        <dbReference type="EMBL" id="CAL1371817.1"/>
    </source>
</evidence>
<gene>
    <name evidence="2" type="ORF">LTRI10_LOCUS13860</name>
</gene>
<dbReference type="GO" id="GO:0005829">
    <property type="term" value="C:cytosol"/>
    <property type="evidence" value="ECO:0007669"/>
    <property type="project" value="TreeGrafter"/>
</dbReference>
<dbReference type="GO" id="GO:0043161">
    <property type="term" value="P:proteasome-mediated ubiquitin-dependent protein catabolic process"/>
    <property type="evidence" value="ECO:0007669"/>
    <property type="project" value="TreeGrafter"/>
</dbReference>
<evidence type="ECO:0000313" key="3">
    <source>
        <dbReference type="Proteomes" id="UP001497516"/>
    </source>
</evidence>
<dbReference type="PANTHER" id="PTHR24414">
    <property type="entry name" value="F-BOX/KELCH-REPEAT PROTEIN SKIP4"/>
    <property type="match status" value="1"/>
</dbReference>
<feature type="domain" description="F-box" evidence="1">
    <location>
        <begin position="17"/>
        <end position="48"/>
    </location>
</feature>
<dbReference type="GO" id="GO:0005634">
    <property type="term" value="C:nucleus"/>
    <property type="evidence" value="ECO:0007669"/>
    <property type="project" value="TreeGrafter"/>
</dbReference>
<evidence type="ECO:0000259" key="1">
    <source>
        <dbReference type="Pfam" id="PF00646"/>
    </source>
</evidence>
<sequence length="383" mass="41801">MAIQRNVDSEEAPIHGDILDTILTHVPLIHLLPASQVSRSWNGAVSTSLRGFNKPKPWLILHTQNTRSPYPTTAHAFDPRSRVWVQIHKPEINYVSALRSAHSSLLYMLSPAKFSFSFDPLHHTWDHVDAPIMWRTDPIVGKVGKWVVIAGGTCDFEDDPLAVEMYDVESRTWRTCESMPAIFKDSAASTWLTIAVGSDRMYVAERSTGVGYTFDPDTAVWSGPYDVRPGGGGGGLCASSALGIVNGRLVLVGLIGDGANQKVKGLKLWELDGETMECGREIGELPAEFLKELEPDFAGLSSVNVNFKGDFLFVTNNSAPERVIVGEFDDGGRCGWSSVRNSVVNDDVRLSSTVVYTCADVGLGDLQRATVSAGWRFSLKDGA</sequence>
<dbReference type="Proteomes" id="UP001497516">
    <property type="component" value="Chromosome 2"/>
</dbReference>
<dbReference type="Gene3D" id="2.120.10.80">
    <property type="entry name" value="Kelch-type beta propeller"/>
    <property type="match status" value="1"/>
</dbReference>
<proteinExistence type="predicted"/>
<organism evidence="2 3">
    <name type="scientific">Linum trigynum</name>
    <dbReference type="NCBI Taxonomy" id="586398"/>
    <lineage>
        <taxon>Eukaryota</taxon>
        <taxon>Viridiplantae</taxon>
        <taxon>Streptophyta</taxon>
        <taxon>Embryophyta</taxon>
        <taxon>Tracheophyta</taxon>
        <taxon>Spermatophyta</taxon>
        <taxon>Magnoliopsida</taxon>
        <taxon>eudicotyledons</taxon>
        <taxon>Gunneridae</taxon>
        <taxon>Pentapetalae</taxon>
        <taxon>rosids</taxon>
        <taxon>fabids</taxon>
        <taxon>Malpighiales</taxon>
        <taxon>Linaceae</taxon>
        <taxon>Linum</taxon>
    </lineage>
</organism>
<dbReference type="Pfam" id="PF00646">
    <property type="entry name" value="F-box"/>
    <property type="match status" value="1"/>
</dbReference>
<keyword evidence="3" id="KW-1185">Reference proteome</keyword>
<dbReference type="EMBL" id="OZ034815">
    <property type="protein sequence ID" value="CAL1371817.1"/>
    <property type="molecule type" value="Genomic_DNA"/>
</dbReference>
<name>A0AAV2DG49_9ROSI</name>
<dbReference type="InterPro" id="IPR050354">
    <property type="entry name" value="F-box/kelch-repeat_ARATH"/>
</dbReference>